<dbReference type="PROSITE" id="PS50090">
    <property type="entry name" value="MYB_LIKE"/>
    <property type="match status" value="1"/>
</dbReference>
<dbReference type="GO" id="GO:0006355">
    <property type="term" value="P:regulation of DNA-templated transcription"/>
    <property type="evidence" value="ECO:0007669"/>
    <property type="project" value="UniProtKB-ARBA"/>
</dbReference>
<dbReference type="AlphaFoldDB" id="A0ABD2XV73"/>
<dbReference type="CDD" id="cd12203">
    <property type="entry name" value="GT1"/>
    <property type="match status" value="1"/>
</dbReference>
<feature type="region of interest" description="Disordered" evidence="6">
    <location>
        <begin position="184"/>
        <end position="209"/>
    </location>
</feature>
<feature type="compositionally biased region" description="Basic and acidic residues" evidence="6">
    <location>
        <begin position="17"/>
        <end position="32"/>
    </location>
</feature>
<feature type="domain" description="Myb-like" evidence="7">
    <location>
        <begin position="404"/>
        <end position="461"/>
    </location>
</feature>
<dbReference type="Gene3D" id="1.10.10.60">
    <property type="entry name" value="Homeodomain-like"/>
    <property type="match status" value="1"/>
</dbReference>
<name>A0ABD2XV73_9GENT</name>
<dbReference type="EMBL" id="JBJUIK010000017">
    <property type="protein sequence ID" value="KAL3497425.1"/>
    <property type="molecule type" value="Genomic_DNA"/>
</dbReference>
<comment type="caution">
    <text evidence="8">The sequence shown here is derived from an EMBL/GenBank/DDBJ whole genome shotgun (WGS) entry which is preliminary data.</text>
</comment>
<dbReference type="InterPro" id="IPR044822">
    <property type="entry name" value="Myb_DNA-bind_4"/>
</dbReference>
<keyword evidence="5" id="KW-0539">Nucleus</keyword>
<dbReference type="Pfam" id="PF13837">
    <property type="entry name" value="Myb_DNA-bind_4"/>
    <property type="match status" value="1"/>
</dbReference>
<dbReference type="GO" id="GO:0005634">
    <property type="term" value="C:nucleus"/>
    <property type="evidence" value="ECO:0007669"/>
    <property type="project" value="UniProtKB-SubCell"/>
</dbReference>
<protein>
    <recommendedName>
        <fullName evidence="7">Myb-like domain-containing protein</fullName>
    </recommendedName>
</protein>
<evidence type="ECO:0000313" key="8">
    <source>
        <dbReference type="EMBL" id="KAL3497425.1"/>
    </source>
</evidence>
<evidence type="ECO:0000259" key="7">
    <source>
        <dbReference type="PROSITE" id="PS50090"/>
    </source>
</evidence>
<organism evidence="8 9">
    <name type="scientific">Cinchona calisaya</name>
    <dbReference type="NCBI Taxonomy" id="153742"/>
    <lineage>
        <taxon>Eukaryota</taxon>
        <taxon>Viridiplantae</taxon>
        <taxon>Streptophyta</taxon>
        <taxon>Embryophyta</taxon>
        <taxon>Tracheophyta</taxon>
        <taxon>Spermatophyta</taxon>
        <taxon>Magnoliopsida</taxon>
        <taxon>eudicotyledons</taxon>
        <taxon>Gunneridae</taxon>
        <taxon>Pentapetalae</taxon>
        <taxon>asterids</taxon>
        <taxon>lamiids</taxon>
        <taxon>Gentianales</taxon>
        <taxon>Rubiaceae</taxon>
        <taxon>Cinchonoideae</taxon>
        <taxon>Cinchoneae</taxon>
        <taxon>Cinchona</taxon>
    </lineage>
</organism>
<evidence type="ECO:0000256" key="5">
    <source>
        <dbReference type="ARBA" id="ARBA00023242"/>
    </source>
</evidence>
<feature type="region of interest" description="Disordered" evidence="6">
    <location>
        <begin position="527"/>
        <end position="561"/>
    </location>
</feature>
<evidence type="ECO:0000256" key="1">
    <source>
        <dbReference type="ARBA" id="ARBA00004123"/>
    </source>
</evidence>
<evidence type="ECO:0000313" key="9">
    <source>
        <dbReference type="Proteomes" id="UP001630127"/>
    </source>
</evidence>
<feature type="region of interest" description="Disordered" evidence="6">
    <location>
        <begin position="364"/>
        <end position="387"/>
    </location>
</feature>
<proteinExistence type="predicted"/>
<dbReference type="PANTHER" id="PTHR21654:SF31">
    <property type="entry name" value="OS02G0104500 PROTEIN"/>
    <property type="match status" value="1"/>
</dbReference>
<feature type="compositionally biased region" description="Polar residues" evidence="6">
    <location>
        <begin position="36"/>
        <end position="54"/>
    </location>
</feature>
<dbReference type="SMART" id="SM00717">
    <property type="entry name" value="SANT"/>
    <property type="match status" value="1"/>
</dbReference>
<evidence type="ECO:0000256" key="3">
    <source>
        <dbReference type="ARBA" id="ARBA00023125"/>
    </source>
</evidence>
<dbReference type="Proteomes" id="UP001630127">
    <property type="component" value="Unassembled WGS sequence"/>
</dbReference>
<evidence type="ECO:0000256" key="6">
    <source>
        <dbReference type="SAM" id="MobiDB-lite"/>
    </source>
</evidence>
<feature type="region of interest" description="Disordered" evidence="6">
    <location>
        <begin position="1"/>
        <end position="54"/>
    </location>
</feature>
<feature type="compositionally biased region" description="Basic and acidic residues" evidence="6">
    <location>
        <begin position="527"/>
        <end position="551"/>
    </location>
</feature>
<accession>A0ABD2XV73</accession>
<dbReference type="GO" id="GO:0003677">
    <property type="term" value="F:DNA binding"/>
    <property type="evidence" value="ECO:0007669"/>
    <property type="project" value="UniProtKB-KW"/>
</dbReference>
<keyword evidence="3" id="KW-0238">DNA-binding</keyword>
<dbReference type="PANTHER" id="PTHR21654">
    <property type="entry name" value="FI21293P1"/>
    <property type="match status" value="1"/>
</dbReference>
<sequence>MTLENDLNSKKKSAQRKQMESSAYHEMEENHHHSQQQKLISNGENSFNPVFSLNPSHQYNQQQQQLPYTFFQEIPQFLPYHHPHHFQAVLQQQRRLQEQQQQQQCVLLGQEINVAAAAAAETITPSVPSCFSPSFKPDLNENIGNNSIGGDALLRGNETSAYYCWQNQEDSAIRQPLWKPLRNDLSDKLGSDDSTTKDKQVEPEMMNNRGCEETKQINNNSLESSKTRLFSELEAICGNASTIAENLATNTSTADEGSKRMVEKKIIETRKRLRDDELSSMAIFFEGLVNKLMDQQEILHGKFMETIERLDKERREREDSWRKQEMEKLQQDLATKARERALASNREASIVSFLEKITGHDINLPPSKPIQMAKSSEPLDAELTSSSTKGKRDDFVINRTASKRWPKAEVEALIQIRSSLESKFQVAGFKGPLWEEISNSMGSMGYQRSAKRCKEKWENINKYFKKSKESLNHSRKKLKTCQYFDHLDQIYSSKSLLNGSYNSCGSSSEHREKPADEIIEAERVEEQLKEDGDQEHIEEMEVEVKEQRDDDNNAEYGDEGD</sequence>
<feature type="compositionally biased region" description="Basic and acidic residues" evidence="6">
    <location>
        <begin position="184"/>
        <end position="202"/>
    </location>
</feature>
<evidence type="ECO:0000256" key="4">
    <source>
        <dbReference type="ARBA" id="ARBA00023163"/>
    </source>
</evidence>
<comment type="subcellular location">
    <subcellularLocation>
        <location evidence="1">Nucleus</location>
    </subcellularLocation>
</comment>
<reference evidence="8 9" key="1">
    <citation type="submission" date="2024-11" db="EMBL/GenBank/DDBJ databases">
        <title>A near-complete genome assembly of Cinchona calisaya.</title>
        <authorList>
            <person name="Lian D.C."/>
            <person name="Zhao X.W."/>
            <person name="Wei L."/>
        </authorList>
    </citation>
    <scope>NUCLEOTIDE SEQUENCE [LARGE SCALE GENOMIC DNA]</scope>
    <source>
        <tissue evidence="8">Nenye</tissue>
    </source>
</reference>
<gene>
    <name evidence="8" type="ORF">ACH5RR_040157</name>
</gene>
<dbReference type="InterPro" id="IPR001005">
    <property type="entry name" value="SANT/Myb"/>
</dbReference>
<feature type="compositionally biased region" description="Acidic residues" evidence="6">
    <location>
        <begin position="552"/>
        <end position="561"/>
    </location>
</feature>
<keyword evidence="2" id="KW-0805">Transcription regulation</keyword>
<keyword evidence="9" id="KW-1185">Reference proteome</keyword>
<keyword evidence="4" id="KW-0804">Transcription</keyword>
<dbReference type="FunFam" id="1.10.10.60:FF:000092">
    <property type="entry name" value="Trihelix transcription factor GT-2"/>
    <property type="match status" value="1"/>
</dbReference>
<evidence type="ECO:0000256" key="2">
    <source>
        <dbReference type="ARBA" id="ARBA00023015"/>
    </source>
</evidence>